<dbReference type="Pfam" id="PF04616">
    <property type="entry name" value="Glyco_hydro_43"/>
    <property type="match status" value="1"/>
</dbReference>
<dbReference type="RefSeq" id="WP_217790385.1">
    <property type="nucleotide sequence ID" value="NZ_JAHSPG010000003.1"/>
</dbReference>
<evidence type="ECO:0000256" key="2">
    <source>
        <dbReference type="ARBA" id="ARBA00023295"/>
    </source>
</evidence>
<evidence type="ECO:0000256" key="6">
    <source>
        <dbReference type="SAM" id="SignalP"/>
    </source>
</evidence>
<feature type="active site" description="Proton acceptor" evidence="4">
    <location>
        <position position="29"/>
    </location>
</feature>
<keyword evidence="6" id="KW-0732">Signal</keyword>
<dbReference type="AlphaFoldDB" id="A0A9E2W204"/>
<name>A0A9E2W204_9BACT</name>
<feature type="signal peptide" evidence="6">
    <location>
        <begin position="1"/>
        <end position="18"/>
    </location>
</feature>
<dbReference type="InterPro" id="IPR006710">
    <property type="entry name" value="Glyco_hydro_43"/>
</dbReference>
<dbReference type="PANTHER" id="PTHR43301:SF3">
    <property type="entry name" value="ARABINAN ENDO-1,5-ALPHA-L-ARABINOSIDASE A-RELATED"/>
    <property type="match status" value="1"/>
</dbReference>
<reference evidence="7" key="1">
    <citation type="submission" date="2021-06" db="EMBL/GenBank/DDBJ databases">
        <authorList>
            <person name="Huq M.A."/>
        </authorList>
    </citation>
    <scope>NUCLEOTIDE SEQUENCE</scope>
    <source>
        <strain evidence="7">MAH-26</strain>
    </source>
</reference>
<dbReference type="GO" id="GO:0005975">
    <property type="term" value="P:carbohydrate metabolic process"/>
    <property type="evidence" value="ECO:0007669"/>
    <property type="project" value="InterPro"/>
</dbReference>
<evidence type="ECO:0000256" key="5">
    <source>
        <dbReference type="PIRSR" id="PIRSR606710-2"/>
    </source>
</evidence>
<protein>
    <submittedName>
        <fullName evidence="7">Arabinan endo-1,5-alpha-L-arabinosidase</fullName>
    </submittedName>
</protein>
<dbReference type="PANTHER" id="PTHR43301">
    <property type="entry name" value="ARABINAN ENDO-1,5-ALPHA-L-ARABINOSIDASE"/>
    <property type="match status" value="1"/>
</dbReference>
<dbReference type="Proteomes" id="UP000812270">
    <property type="component" value="Unassembled WGS sequence"/>
</dbReference>
<dbReference type="InterPro" id="IPR016840">
    <property type="entry name" value="Glyco_hydro_43_endo_a_Ara-ase"/>
</dbReference>
<proteinExistence type="inferred from homology"/>
<comment type="pathway">
    <text evidence="3">Glycan metabolism; L-arabinan degradation.</text>
</comment>
<evidence type="ECO:0000256" key="3">
    <source>
        <dbReference type="PIRNR" id="PIRNR026534"/>
    </source>
</evidence>
<feature type="site" description="Important for catalytic activity, responsible for pKa modulation of the active site Glu and correct orientation of both the proton donor and substrate" evidence="5">
    <location>
        <position position="149"/>
    </location>
</feature>
<keyword evidence="1 3" id="KW-0378">Hydrolase</keyword>
<sequence length="323" mass="36299">MKKILLLSLLAISTLAQAQKLETNISVHDPVIIKQDSVYYIFCTGMGISVWSSTNMKEWKKEKPVFDKAPQWAVDAVPGFKGHVWAPDISFHNGMYYLYYAASAFGKNTSCIGLAVNKTLDPRSTNYKWTDLGKVIQSVPNRDMWNAIDPNLIVDENKTAWLDFGSFWDGIKLVKLDSSLQKVAQPEEWHSLASRPRSSAADSSAGDGAIEAPFIFKKGNYYYLFVSFDYCCRGPKSTYKMMVGRSEKITGPYLDKDNKDMALGGGSLLLQGDSNWYGVGHNAVATFDNKDYLIFHGYDAHDNGKPKLRIEELQWISDWPAVK</sequence>
<comment type="caution">
    <text evidence="7">The sequence shown here is derived from an EMBL/GenBank/DDBJ whole genome shotgun (WGS) entry which is preliminary data.</text>
</comment>
<organism evidence="7 8">
    <name type="scientific">Pinibacter aurantiacus</name>
    <dbReference type="NCBI Taxonomy" id="2851599"/>
    <lineage>
        <taxon>Bacteria</taxon>
        <taxon>Pseudomonadati</taxon>
        <taxon>Bacteroidota</taxon>
        <taxon>Chitinophagia</taxon>
        <taxon>Chitinophagales</taxon>
        <taxon>Chitinophagaceae</taxon>
        <taxon>Pinibacter</taxon>
    </lineage>
</organism>
<dbReference type="CDD" id="cd18830">
    <property type="entry name" value="GH43_CjArb43A-like"/>
    <property type="match status" value="1"/>
</dbReference>
<accession>A0A9E2W204</accession>
<keyword evidence="8" id="KW-1185">Reference proteome</keyword>
<evidence type="ECO:0000256" key="4">
    <source>
        <dbReference type="PIRSR" id="PIRSR606710-1"/>
    </source>
</evidence>
<dbReference type="GO" id="GO:0004553">
    <property type="term" value="F:hydrolase activity, hydrolyzing O-glycosyl compounds"/>
    <property type="evidence" value="ECO:0007669"/>
    <property type="project" value="InterPro"/>
</dbReference>
<dbReference type="InterPro" id="IPR050727">
    <property type="entry name" value="GH43_arabinanases"/>
</dbReference>
<dbReference type="EMBL" id="JAHSPG010000003">
    <property type="protein sequence ID" value="MBV4356745.1"/>
    <property type="molecule type" value="Genomic_DNA"/>
</dbReference>
<comment type="similarity">
    <text evidence="3">Belongs to the glycosyl hydrolase 43 family.</text>
</comment>
<feature type="active site" description="Proton donor" evidence="4">
    <location>
        <position position="211"/>
    </location>
</feature>
<evidence type="ECO:0000256" key="1">
    <source>
        <dbReference type="ARBA" id="ARBA00022801"/>
    </source>
</evidence>
<evidence type="ECO:0000313" key="8">
    <source>
        <dbReference type="Proteomes" id="UP000812270"/>
    </source>
</evidence>
<gene>
    <name evidence="7" type="ORF">KTO63_06245</name>
</gene>
<feature type="chain" id="PRO_5039611809" evidence="6">
    <location>
        <begin position="19"/>
        <end position="323"/>
    </location>
</feature>
<evidence type="ECO:0000313" key="7">
    <source>
        <dbReference type="EMBL" id="MBV4356745.1"/>
    </source>
</evidence>
<keyword evidence="2 3" id="KW-0326">Glycosidase</keyword>
<dbReference type="PIRSF" id="PIRSF026534">
    <property type="entry name" value="Endo_alpha-L-arabinosidase"/>
    <property type="match status" value="1"/>
</dbReference>